<keyword evidence="5" id="KW-0175">Coiled coil</keyword>
<feature type="region of interest" description="Disordered" evidence="6">
    <location>
        <begin position="478"/>
        <end position="503"/>
    </location>
</feature>
<evidence type="ECO:0000256" key="4">
    <source>
        <dbReference type="PROSITE-ProRule" id="PRU00339"/>
    </source>
</evidence>
<evidence type="ECO:0000313" key="8">
    <source>
        <dbReference type="EMBL" id="GBG67276.1"/>
    </source>
</evidence>
<dbReference type="Pfam" id="PF16546">
    <property type="entry name" value="SGTA_dimer"/>
    <property type="match status" value="1"/>
</dbReference>
<comment type="caution">
    <text evidence="8">The sequence shown here is derived from an EMBL/GenBank/DDBJ whole genome shotgun (WGS) entry which is preliminary data.</text>
</comment>
<feature type="compositionally biased region" description="Gly residues" evidence="6">
    <location>
        <begin position="480"/>
        <end position="503"/>
    </location>
</feature>
<gene>
    <name evidence="8" type="ORF">CBR_g88565</name>
</gene>
<evidence type="ECO:0000256" key="6">
    <source>
        <dbReference type="SAM" id="MobiDB-lite"/>
    </source>
</evidence>
<dbReference type="AlphaFoldDB" id="A0A388KB98"/>
<protein>
    <recommendedName>
        <fullName evidence="7">SGTA homodimerisation domain-containing protein</fullName>
    </recommendedName>
</protein>
<evidence type="ECO:0000313" key="9">
    <source>
        <dbReference type="Proteomes" id="UP000265515"/>
    </source>
</evidence>
<dbReference type="OrthoDB" id="2423701at2759"/>
<dbReference type="Proteomes" id="UP000265515">
    <property type="component" value="Unassembled WGS sequence"/>
</dbReference>
<dbReference type="InterPro" id="IPR019734">
    <property type="entry name" value="TPR_rpt"/>
</dbReference>
<dbReference type="GO" id="GO:0016020">
    <property type="term" value="C:membrane"/>
    <property type="evidence" value="ECO:0007669"/>
    <property type="project" value="TreeGrafter"/>
</dbReference>
<feature type="repeat" description="TPR" evidence="4">
    <location>
        <begin position="280"/>
        <end position="313"/>
    </location>
</feature>
<dbReference type="SMART" id="SM00028">
    <property type="entry name" value="TPR"/>
    <property type="match status" value="3"/>
</dbReference>
<dbReference type="GO" id="GO:0006620">
    <property type="term" value="P:post-translational protein targeting to endoplasmic reticulum membrane"/>
    <property type="evidence" value="ECO:0007669"/>
    <property type="project" value="TreeGrafter"/>
</dbReference>
<feature type="compositionally biased region" description="Pro residues" evidence="6">
    <location>
        <begin position="363"/>
        <end position="384"/>
    </location>
</feature>
<dbReference type="PANTHER" id="PTHR45831">
    <property type="entry name" value="LD24721P"/>
    <property type="match status" value="1"/>
</dbReference>
<name>A0A388KB98_CHABU</name>
<evidence type="ECO:0000256" key="3">
    <source>
        <dbReference type="ARBA" id="ARBA00022803"/>
    </source>
</evidence>
<keyword evidence="9" id="KW-1185">Reference proteome</keyword>
<dbReference type="Gene3D" id="1.20.5.420">
    <property type="entry name" value="Immunoglobulin FC, subunit C"/>
    <property type="match status" value="1"/>
</dbReference>
<dbReference type="PROSITE" id="PS50005">
    <property type="entry name" value="TPR"/>
    <property type="match status" value="3"/>
</dbReference>
<feature type="coiled-coil region" evidence="5">
    <location>
        <begin position="173"/>
        <end position="200"/>
    </location>
</feature>
<feature type="compositionally biased region" description="Low complexity" evidence="6">
    <location>
        <begin position="331"/>
        <end position="343"/>
    </location>
</feature>
<dbReference type="OMA" id="PFTMPFD"/>
<dbReference type="InterPro" id="IPR032374">
    <property type="entry name" value="SGTA_dimer"/>
</dbReference>
<dbReference type="PANTHER" id="PTHR45831:SF2">
    <property type="entry name" value="LD24721P"/>
    <property type="match status" value="1"/>
</dbReference>
<dbReference type="STRING" id="69332.A0A388KB98"/>
<evidence type="ECO:0000256" key="2">
    <source>
        <dbReference type="ARBA" id="ARBA00022737"/>
    </source>
</evidence>
<evidence type="ECO:0000256" key="1">
    <source>
        <dbReference type="ARBA" id="ARBA00008175"/>
    </source>
</evidence>
<evidence type="ECO:0000259" key="7">
    <source>
        <dbReference type="Pfam" id="PF16546"/>
    </source>
</evidence>
<keyword evidence="2" id="KW-0677">Repeat</keyword>
<sequence>MGGSVAAEDPGCRRVVFAFLEFLDTVQLPSGADDEGLEVVKECLSDVFGVRIDDEKQQRELSIRPKSLLELVSSVSVTSKHPPPKVEVTATCTSTRSMPASMSPPPSAEGSVFQQSSAACAGDSLNETVRVNGGATPSGTTGVEEHAKFGEFLSGLEAGGYFAGTEPGSEEYLGRLEKAKKLLEESIKAEEETKRVQKEDARRQPEDAKALAEELKAKGNAAVSAKQYQQAVELYTRAISLVDTSAIYYANRAVAHTHLHDYSAAIRDCKRAIELDPKYAKAYGRLGTAYFELGKYRDAVEWYQKALELDPLNSSCRDNLQMAQQQFMAEQNQSRSPHQSPPHQEQPRHPGRGGAPQQSQRPGPAPGPSAAPGPQYPPNAPPNMPNACPGGMPGMGGIPGMPQGLPAGIAGMIPDLLNMASQIGIDVVDNRFGRNPGDVTSEDAQDGGADTAGNEQRFNLNIDGPQLEQMMQMFMNSAGRGRGMGRGGAGRGEGGGSSRPGSA</sequence>
<keyword evidence="3 4" id="KW-0802">TPR repeat</keyword>
<reference evidence="8 9" key="1">
    <citation type="journal article" date="2018" name="Cell">
        <title>The Chara Genome: Secondary Complexity and Implications for Plant Terrestrialization.</title>
        <authorList>
            <person name="Nishiyama T."/>
            <person name="Sakayama H."/>
            <person name="Vries J.D."/>
            <person name="Buschmann H."/>
            <person name="Saint-Marcoux D."/>
            <person name="Ullrich K.K."/>
            <person name="Haas F.B."/>
            <person name="Vanderstraeten L."/>
            <person name="Becker D."/>
            <person name="Lang D."/>
            <person name="Vosolsobe S."/>
            <person name="Rombauts S."/>
            <person name="Wilhelmsson P.K.I."/>
            <person name="Janitza P."/>
            <person name="Kern R."/>
            <person name="Heyl A."/>
            <person name="Rumpler F."/>
            <person name="Villalobos L.I.A.C."/>
            <person name="Clay J.M."/>
            <person name="Skokan R."/>
            <person name="Toyoda A."/>
            <person name="Suzuki Y."/>
            <person name="Kagoshima H."/>
            <person name="Schijlen E."/>
            <person name="Tajeshwar N."/>
            <person name="Catarino B."/>
            <person name="Hetherington A.J."/>
            <person name="Saltykova A."/>
            <person name="Bonnot C."/>
            <person name="Breuninger H."/>
            <person name="Symeonidi A."/>
            <person name="Radhakrishnan G.V."/>
            <person name="Van Nieuwerburgh F."/>
            <person name="Deforce D."/>
            <person name="Chang C."/>
            <person name="Karol K.G."/>
            <person name="Hedrich R."/>
            <person name="Ulvskov P."/>
            <person name="Glockner G."/>
            <person name="Delwiche C.F."/>
            <person name="Petrasek J."/>
            <person name="Van de Peer Y."/>
            <person name="Friml J."/>
            <person name="Beilby M."/>
            <person name="Dolan L."/>
            <person name="Kohara Y."/>
            <person name="Sugano S."/>
            <person name="Fujiyama A."/>
            <person name="Delaux P.-M."/>
            <person name="Quint M."/>
            <person name="TheiBen G."/>
            <person name="Hagemann M."/>
            <person name="Harholt J."/>
            <person name="Dunand C."/>
            <person name="Zachgo S."/>
            <person name="Langdale J."/>
            <person name="Maumus F."/>
            <person name="Straeten D.V.D."/>
            <person name="Gould S.B."/>
            <person name="Rensing S.A."/>
        </authorList>
    </citation>
    <scope>NUCLEOTIDE SEQUENCE [LARGE SCALE GENOMIC DNA]</scope>
    <source>
        <strain evidence="8 9">S276</strain>
    </source>
</reference>
<dbReference type="Gramene" id="GBG67276">
    <property type="protein sequence ID" value="GBG67276"/>
    <property type="gene ID" value="CBR_g88565"/>
</dbReference>
<proteinExistence type="inferred from homology"/>
<dbReference type="Pfam" id="PF00515">
    <property type="entry name" value="TPR_1"/>
    <property type="match status" value="2"/>
</dbReference>
<organism evidence="8 9">
    <name type="scientific">Chara braunii</name>
    <name type="common">Braun's stonewort</name>
    <dbReference type="NCBI Taxonomy" id="69332"/>
    <lineage>
        <taxon>Eukaryota</taxon>
        <taxon>Viridiplantae</taxon>
        <taxon>Streptophyta</taxon>
        <taxon>Charophyceae</taxon>
        <taxon>Charales</taxon>
        <taxon>Characeae</taxon>
        <taxon>Chara</taxon>
    </lineage>
</organism>
<dbReference type="EMBL" id="BFEA01000085">
    <property type="protein sequence ID" value="GBG67276.1"/>
    <property type="molecule type" value="Genomic_DNA"/>
</dbReference>
<feature type="repeat" description="TPR" evidence="4">
    <location>
        <begin position="212"/>
        <end position="245"/>
    </location>
</feature>
<dbReference type="InterPro" id="IPR047150">
    <property type="entry name" value="SGT"/>
</dbReference>
<feature type="domain" description="SGTA homodimerisation" evidence="7">
    <location>
        <begin position="14"/>
        <end position="73"/>
    </location>
</feature>
<dbReference type="Gene3D" id="1.25.40.10">
    <property type="entry name" value="Tetratricopeptide repeat domain"/>
    <property type="match status" value="1"/>
</dbReference>
<feature type="region of interest" description="Disordered" evidence="6">
    <location>
        <begin position="326"/>
        <end position="391"/>
    </location>
</feature>
<comment type="similarity">
    <text evidence="1">Belongs to the SGT family.</text>
</comment>
<feature type="repeat" description="TPR" evidence="4">
    <location>
        <begin position="246"/>
        <end position="279"/>
    </location>
</feature>
<dbReference type="PROSITE" id="PS50293">
    <property type="entry name" value="TPR_REGION"/>
    <property type="match status" value="1"/>
</dbReference>
<dbReference type="GO" id="GO:0072380">
    <property type="term" value="C:TRC complex"/>
    <property type="evidence" value="ECO:0007669"/>
    <property type="project" value="TreeGrafter"/>
</dbReference>
<dbReference type="SUPFAM" id="SSF48452">
    <property type="entry name" value="TPR-like"/>
    <property type="match status" value="1"/>
</dbReference>
<dbReference type="InterPro" id="IPR011990">
    <property type="entry name" value="TPR-like_helical_dom_sf"/>
</dbReference>
<evidence type="ECO:0000256" key="5">
    <source>
        <dbReference type="SAM" id="Coils"/>
    </source>
</evidence>
<feature type="region of interest" description="Disordered" evidence="6">
    <location>
        <begin position="434"/>
        <end position="457"/>
    </location>
</feature>
<dbReference type="GO" id="GO:0060090">
    <property type="term" value="F:molecular adaptor activity"/>
    <property type="evidence" value="ECO:0007669"/>
    <property type="project" value="TreeGrafter"/>
</dbReference>
<accession>A0A388KB98</accession>